<keyword evidence="9 12" id="KW-1133">Transmembrane helix</keyword>
<comment type="subcellular location">
    <subcellularLocation>
        <location evidence="2">Cell membrane</location>
        <topology evidence="2">Multi-pass membrane protein</topology>
    </subcellularLocation>
</comment>
<keyword evidence="11" id="KW-0175">Coiled coil</keyword>
<evidence type="ECO:0000256" key="1">
    <source>
        <dbReference type="ARBA" id="ARBA00000085"/>
    </source>
</evidence>
<evidence type="ECO:0000259" key="13">
    <source>
        <dbReference type="PROSITE" id="PS50885"/>
    </source>
</evidence>
<feature type="transmembrane region" description="Helical" evidence="12">
    <location>
        <begin position="12"/>
        <end position="39"/>
    </location>
</feature>
<evidence type="ECO:0000313" key="14">
    <source>
        <dbReference type="EMBL" id="OGG11478.1"/>
    </source>
</evidence>
<evidence type="ECO:0000256" key="7">
    <source>
        <dbReference type="ARBA" id="ARBA00022692"/>
    </source>
</evidence>
<keyword evidence="10 12" id="KW-0472">Membrane</keyword>
<dbReference type="CDD" id="cd18773">
    <property type="entry name" value="PDC1_HK_sensor"/>
    <property type="match status" value="1"/>
</dbReference>
<dbReference type="EMBL" id="MFIZ01000027">
    <property type="protein sequence ID" value="OGG11478.1"/>
    <property type="molecule type" value="Genomic_DNA"/>
</dbReference>
<reference evidence="14 15" key="1">
    <citation type="journal article" date="2016" name="Nat. Commun.">
        <title>Thousands of microbial genomes shed light on interconnected biogeochemical processes in an aquifer system.</title>
        <authorList>
            <person name="Anantharaman K."/>
            <person name="Brown C.T."/>
            <person name="Hug L.A."/>
            <person name="Sharon I."/>
            <person name="Castelle C.J."/>
            <person name="Probst A.J."/>
            <person name="Thomas B.C."/>
            <person name="Singh A."/>
            <person name="Wilkins M.J."/>
            <person name="Karaoz U."/>
            <person name="Brodie E.L."/>
            <person name="Williams K.H."/>
            <person name="Hubbard S.S."/>
            <person name="Banfield J.F."/>
        </authorList>
    </citation>
    <scope>NUCLEOTIDE SEQUENCE [LARGE SCALE GENOMIC DNA]</scope>
</reference>
<name>A0A1F5ZG50_9BACT</name>
<gene>
    <name evidence="14" type="ORF">A2Z00_02950</name>
</gene>
<feature type="coiled-coil region" evidence="11">
    <location>
        <begin position="365"/>
        <end position="456"/>
    </location>
</feature>
<dbReference type="PANTHER" id="PTHR45528:SF10">
    <property type="entry name" value="METHYL-ACCEPTING CHEMOTAXIS PROTEIN"/>
    <property type="match status" value="1"/>
</dbReference>
<dbReference type="SUPFAM" id="SSF103190">
    <property type="entry name" value="Sensory domain-like"/>
    <property type="match status" value="1"/>
</dbReference>
<dbReference type="PANTHER" id="PTHR45528">
    <property type="entry name" value="SENSOR HISTIDINE KINASE CPXA"/>
    <property type="match status" value="1"/>
</dbReference>
<dbReference type="InterPro" id="IPR003660">
    <property type="entry name" value="HAMP_dom"/>
</dbReference>
<dbReference type="SUPFAM" id="SSF158472">
    <property type="entry name" value="HAMP domain-like"/>
    <property type="match status" value="1"/>
</dbReference>
<dbReference type="Gene3D" id="6.10.340.10">
    <property type="match status" value="1"/>
</dbReference>
<sequence length="464" mass="51761">MTDGEKKQRVQSLTLTLAATFLALCTVILLGIVAFEIYFQYRSQQRVISGQLQIIAGDAANIVKSFIQDKFTILETTGNLTNFTTLTPDQQKLMMEKLLGKENAFRQLVLFDKEGKEVIRVTRLSSFEPSQLEQAIGSEHLTSMKKRDTFISQVYIDNNTSEPLVAMTIPVKNIFGDVIGVLGSEVNLKFMWELVGSIKVGRNGQTYVVDKKGTLLAYDDISRVLSGENLRTHTEIAKFAQGIPTTNDISVMKGIQKTDVVTKLIPLTMPDWAVIVELPENEAYEPVITTVQSSVLVVLLSLVLVTAVSIYFSKKITTPLIKLRDASMSISSGNLDTTIEIAANNEIGELAKAFNDMTAKLKSSYTILEQKVTERTQELEEAKKKLENVNIDLEGKVKARTAELEKLKVSLEAQVSQRTQELNEKLSELEQMNKIMIGRELKMAELKKEMEALKAKQSQNPDVT</sequence>
<keyword evidence="6" id="KW-0808">Transferase</keyword>
<proteinExistence type="predicted"/>
<evidence type="ECO:0000256" key="9">
    <source>
        <dbReference type="ARBA" id="ARBA00022989"/>
    </source>
</evidence>
<evidence type="ECO:0000256" key="4">
    <source>
        <dbReference type="ARBA" id="ARBA00022475"/>
    </source>
</evidence>
<accession>A0A1F5ZG50</accession>
<dbReference type="GO" id="GO:0000155">
    <property type="term" value="F:phosphorelay sensor kinase activity"/>
    <property type="evidence" value="ECO:0007669"/>
    <property type="project" value="TreeGrafter"/>
</dbReference>
<dbReference type="Proteomes" id="UP000177268">
    <property type="component" value="Unassembled WGS sequence"/>
</dbReference>
<dbReference type="EC" id="2.7.13.3" evidence="3"/>
<dbReference type="PROSITE" id="PS50885">
    <property type="entry name" value="HAMP"/>
    <property type="match status" value="1"/>
</dbReference>
<keyword evidence="5" id="KW-0597">Phosphoprotein</keyword>
<keyword evidence="7 12" id="KW-0812">Transmembrane</keyword>
<evidence type="ECO:0000256" key="8">
    <source>
        <dbReference type="ARBA" id="ARBA00022777"/>
    </source>
</evidence>
<dbReference type="AlphaFoldDB" id="A0A1F5ZG50"/>
<keyword evidence="4" id="KW-1003">Cell membrane</keyword>
<dbReference type="SMART" id="SM00304">
    <property type="entry name" value="HAMP"/>
    <property type="match status" value="1"/>
</dbReference>
<dbReference type="InterPro" id="IPR029151">
    <property type="entry name" value="Sensor-like_sf"/>
</dbReference>
<organism evidence="14 15">
    <name type="scientific">Candidatus Gottesmanbacteria bacterium RBG_13_45_10</name>
    <dbReference type="NCBI Taxonomy" id="1798370"/>
    <lineage>
        <taxon>Bacteria</taxon>
        <taxon>Candidatus Gottesmaniibacteriota</taxon>
    </lineage>
</organism>
<dbReference type="GO" id="GO:0005886">
    <property type="term" value="C:plasma membrane"/>
    <property type="evidence" value="ECO:0007669"/>
    <property type="project" value="UniProtKB-SubCell"/>
</dbReference>
<protein>
    <recommendedName>
        <fullName evidence="3">histidine kinase</fullName>
        <ecNumber evidence="3">2.7.13.3</ecNumber>
    </recommendedName>
</protein>
<comment type="caution">
    <text evidence="14">The sequence shown here is derived from an EMBL/GenBank/DDBJ whole genome shotgun (WGS) entry which is preliminary data.</text>
</comment>
<evidence type="ECO:0000256" key="2">
    <source>
        <dbReference type="ARBA" id="ARBA00004651"/>
    </source>
</evidence>
<feature type="domain" description="HAMP" evidence="13">
    <location>
        <begin position="314"/>
        <end position="366"/>
    </location>
</feature>
<comment type="catalytic activity">
    <reaction evidence="1">
        <text>ATP + protein L-histidine = ADP + protein N-phospho-L-histidine.</text>
        <dbReference type="EC" id="2.7.13.3"/>
    </reaction>
</comment>
<evidence type="ECO:0000256" key="11">
    <source>
        <dbReference type="SAM" id="Coils"/>
    </source>
</evidence>
<evidence type="ECO:0000313" key="15">
    <source>
        <dbReference type="Proteomes" id="UP000177268"/>
    </source>
</evidence>
<dbReference type="Pfam" id="PF00672">
    <property type="entry name" value="HAMP"/>
    <property type="match status" value="1"/>
</dbReference>
<dbReference type="CDD" id="cd06225">
    <property type="entry name" value="HAMP"/>
    <property type="match status" value="1"/>
</dbReference>
<evidence type="ECO:0000256" key="6">
    <source>
        <dbReference type="ARBA" id="ARBA00022679"/>
    </source>
</evidence>
<dbReference type="STRING" id="1798370.A2Z00_02950"/>
<evidence type="ECO:0000256" key="12">
    <source>
        <dbReference type="SAM" id="Phobius"/>
    </source>
</evidence>
<keyword evidence="8" id="KW-0418">Kinase</keyword>
<evidence type="ECO:0000256" key="3">
    <source>
        <dbReference type="ARBA" id="ARBA00012438"/>
    </source>
</evidence>
<dbReference type="Gene3D" id="3.30.450.20">
    <property type="entry name" value="PAS domain"/>
    <property type="match status" value="1"/>
</dbReference>
<dbReference type="InterPro" id="IPR050398">
    <property type="entry name" value="HssS/ArlS-like"/>
</dbReference>
<dbReference type="Pfam" id="PF02743">
    <property type="entry name" value="dCache_1"/>
    <property type="match status" value="1"/>
</dbReference>
<evidence type="ECO:0000256" key="10">
    <source>
        <dbReference type="ARBA" id="ARBA00023136"/>
    </source>
</evidence>
<evidence type="ECO:0000256" key="5">
    <source>
        <dbReference type="ARBA" id="ARBA00022553"/>
    </source>
</evidence>
<dbReference type="InterPro" id="IPR033479">
    <property type="entry name" value="dCache_1"/>
</dbReference>